<sequence>MGDLCQVLHRCGLEPEFDTNLDVAAGVDLEPDVLHVLHARNCVKTMPRVYPNAIYAAAAPLRQFWYLDPMGVSAFSSIAAAEFDPKALPRERVQTFFERLQRRFVRDGVSKLPQPQVRQDFGTGHFAVFLKGAGRDYPGCTVTETEIVQELRRQYPDVKVLVKPHPAGSDDTTVQALTAMAAEDAQLHIVDANVHDMLRGVRACISVAAAVSVDAMMYRVPAVVFARTLFHHNAITLSDVAALRPALEEAATQDRPDAEYLFWLLRQNCLDISGKGWKDKAQKQIEAVLEGCGVLVGC</sequence>
<accession>A0A0P1H410</accession>
<reference evidence="1 2" key="1">
    <citation type="submission" date="2015-09" db="EMBL/GenBank/DDBJ databases">
        <authorList>
            <consortium name="Swine Surveillance"/>
        </authorList>
    </citation>
    <scope>NUCLEOTIDE SEQUENCE [LARGE SCALE GENOMIC DNA]</scope>
    <source>
        <strain evidence="1 2">CECT 8383</strain>
    </source>
</reference>
<dbReference type="Proteomes" id="UP000051681">
    <property type="component" value="Unassembled WGS sequence"/>
</dbReference>
<name>A0A0P1H410_9RHOB</name>
<protein>
    <recommendedName>
        <fullName evidence="3">Capsule polysaccharide biosynthesis protein</fullName>
    </recommendedName>
</protein>
<dbReference type="InterPro" id="IPR007833">
    <property type="entry name" value="Capsule_polysaccharide_synth"/>
</dbReference>
<gene>
    <name evidence="1" type="ORF">TM5383_00933</name>
</gene>
<organism evidence="1 2">
    <name type="scientific">Thalassovita mediterranea</name>
    <dbReference type="NCBI Taxonomy" id="340021"/>
    <lineage>
        <taxon>Bacteria</taxon>
        <taxon>Pseudomonadati</taxon>
        <taxon>Pseudomonadota</taxon>
        <taxon>Alphaproteobacteria</taxon>
        <taxon>Rhodobacterales</taxon>
        <taxon>Roseobacteraceae</taxon>
        <taxon>Thalassovita</taxon>
    </lineage>
</organism>
<evidence type="ECO:0000313" key="1">
    <source>
        <dbReference type="EMBL" id="CUH83732.1"/>
    </source>
</evidence>
<evidence type="ECO:0008006" key="3">
    <source>
        <dbReference type="Google" id="ProtNLM"/>
    </source>
</evidence>
<keyword evidence="2" id="KW-1185">Reference proteome</keyword>
<proteinExistence type="predicted"/>
<dbReference type="EMBL" id="CYSF01000006">
    <property type="protein sequence ID" value="CUH83732.1"/>
    <property type="molecule type" value="Genomic_DNA"/>
</dbReference>
<dbReference type="AlphaFoldDB" id="A0A0P1H410"/>
<dbReference type="RefSeq" id="WP_058317874.1">
    <property type="nucleotide sequence ID" value="NZ_CYSF01000006.1"/>
</dbReference>
<dbReference type="GO" id="GO:0015774">
    <property type="term" value="P:polysaccharide transport"/>
    <property type="evidence" value="ECO:0007669"/>
    <property type="project" value="InterPro"/>
</dbReference>
<evidence type="ECO:0000313" key="2">
    <source>
        <dbReference type="Proteomes" id="UP000051681"/>
    </source>
</evidence>
<dbReference type="Pfam" id="PF05159">
    <property type="entry name" value="Capsule_synth"/>
    <property type="match status" value="1"/>
</dbReference>
<dbReference type="GO" id="GO:0000271">
    <property type="term" value="P:polysaccharide biosynthetic process"/>
    <property type="evidence" value="ECO:0007669"/>
    <property type="project" value="InterPro"/>
</dbReference>